<keyword evidence="4" id="KW-0067">ATP-binding</keyword>
<protein>
    <recommendedName>
        <fullName evidence="8">SAM domain-containing protein</fullName>
    </recommendedName>
</protein>
<dbReference type="PROSITE" id="PS50105">
    <property type="entry name" value="SAM_DOMAIN"/>
    <property type="match status" value="1"/>
</dbReference>
<gene>
    <name evidence="9" type="ORF">LSH36_1322g00039</name>
</gene>
<dbReference type="Pfam" id="PF00609">
    <property type="entry name" value="DAGK_acc"/>
    <property type="match status" value="1"/>
</dbReference>
<feature type="transmembrane region" description="Helical" evidence="7">
    <location>
        <begin position="982"/>
        <end position="1001"/>
    </location>
</feature>
<accession>A0AAD9ITQ2</accession>
<feature type="compositionally biased region" description="Low complexity" evidence="6">
    <location>
        <begin position="316"/>
        <end position="330"/>
    </location>
</feature>
<feature type="domain" description="SAM" evidence="8">
    <location>
        <begin position="927"/>
        <end position="980"/>
    </location>
</feature>
<dbReference type="SMART" id="SM00454">
    <property type="entry name" value="SAM"/>
    <property type="match status" value="1"/>
</dbReference>
<dbReference type="GO" id="GO:0005524">
    <property type="term" value="F:ATP binding"/>
    <property type="evidence" value="ECO:0007669"/>
    <property type="project" value="UniProtKB-KW"/>
</dbReference>
<dbReference type="InterPro" id="IPR016064">
    <property type="entry name" value="NAD/diacylglycerol_kinase_sf"/>
</dbReference>
<dbReference type="InterPro" id="IPR001660">
    <property type="entry name" value="SAM"/>
</dbReference>
<proteinExistence type="predicted"/>
<dbReference type="Gene3D" id="1.10.150.50">
    <property type="entry name" value="Transcription Factor, Ets-1"/>
    <property type="match status" value="1"/>
</dbReference>
<comment type="caution">
    <text evidence="9">The sequence shown here is derived from an EMBL/GenBank/DDBJ whole genome shotgun (WGS) entry which is preliminary data.</text>
</comment>
<feature type="region of interest" description="Disordered" evidence="6">
    <location>
        <begin position="294"/>
        <end position="333"/>
    </location>
</feature>
<evidence type="ECO:0000313" key="9">
    <source>
        <dbReference type="EMBL" id="KAK2140539.1"/>
    </source>
</evidence>
<evidence type="ECO:0000256" key="2">
    <source>
        <dbReference type="ARBA" id="ARBA00022741"/>
    </source>
</evidence>
<dbReference type="Proteomes" id="UP001208570">
    <property type="component" value="Unassembled WGS sequence"/>
</dbReference>
<organism evidence="9 10">
    <name type="scientific">Paralvinella palmiformis</name>
    <dbReference type="NCBI Taxonomy" id="53620"/>
    <lineage>
        <taxon>Eukaryota</taxon>
        <taxon>Metazoa</taxon>
        <taxon>Spiralia</taxon>
        <taxon>Lophotrochozoa</taxon>
        <taxon>Annelida</taxon>
        <taxon>Polychaeta</taxon>
        <taxon>Sedentaria</taxon>
        <taxon>Canalipalpata</taxon>
        <taxon>Terebellida</taxon>
        <taxon>Terebelliformia</taxon>
        <taxon>Alvinellidae</taxon>
        <taxon>Paralvinella</taxon>
    </lineage>
</organism>
<sequence length="1024" mass="113311">WSILTYESHSLDPTPQEQISAYETSVAHHLTHILNSDNHSVVINSAKVLCETVKEFVAKVGEHAHDQNEGEDSLSRKCAVLNEKLDALLTALSEESEASSSVQTTPEDNIPDLPPDVAPDRVQVSPPPMPPPELEVEEGSPKEQLRARENEKDIIEADIPEVVTTLPLPPSPIEKDYVPEKILHPRKSKPHIWRPKDQLMSRANSLKKAIRQIIEQTEKVVDEQNAQTVENRRAVEAMTSHSSDPEDPEKLQVPKVSVESEDITLDIPAESPSKDIEPDPQPMHSLKVVVDIEPPSFSQGNDFQVTPGSPKPARRSPVPNLTLPTPLSSPEPKRHEFFTLSPPSPMSPDLPEFTAMEILITGPDEEDDQDPIAVTTAEEILASMSPPGPSMACLTVPHFTFSDGDSSTCTTPGSLSPVPGGSPIMSRKGSTSTEFSPPMSPRDSNSPLPSRLQSRRISSMSMYNSSLGLPLLLGKRERSPVKETHPTGFPLLGDPLPSVPALRSALAGGLSHGFISKVLLANADALCAAATPLMLEDVDISDYQERCVMNNYFGIGLDAKIALDFHNKREEHPEKCRSRTKNLMWYGVIGSKEMLHKTFKNLEQRVALECDGQRIVLPNLQGIVVLNITSYMGGTNFWGSNKGDKFTTPSFDDKILEVVAVFGSVQLGISRVLNLQRHRIAQCRSVKITIMGDEGVPVQVDGEAWVQPPGYIRIVHKNRAQMLTKDKVFEEALKTWVEKQKIERPVSPRNHTLSEEESCILRSFVEATEALIKSVKVASICHSSVDQELCHLVTQASGFLDRLYPSGKLSEPAVRTQVSDLVSSVRSLYNETKLFLSDRASSLNMRPEIEEKLVEVVQAMDVEMRKVYDIGGLPHFQAIEQEATELTQKRKEKTKFKLMSRLMRSGRKDKSKDHEYTGPSVRAIQEWGTEEVGQWLVCLGLGEYKEKFIANDIRGPELLHLGRTDLKEMGVTKVGHLKQVDIVVVIIVVVVVAVMVVTVVISRHVNIGTVNVISPVLWLVVIPM</sequence>
<dbReference type="GO" id="GO:0004143">
    <property type="term" value="F:ATP-dependent diacylglycerol kinase activity"/>
    <property type="evidence" value="ECO:0007669"/>
    <property type="project" value="InterPro"/>
</dbReference>
<dbReference type="PANTHER" id="PTHR11255:SF109">
    <property type="entry name" value="DIACYLGLYCEROL KINASE ETA"/>
    <property type="match status" value="1"/>
</dbReference>
<dbReference type="Gene3D" id="2.60.200.40">
    <property type="match status" value="1"/>
</dbReference>
<evidence type="ECO:0000256" key="5">
    <source>
        <dbReference type="SAM" id="Coils"/>
    </source>
</evidence>
<feature type="non-terminal residue" evidence="9">
    <location>
        <position position="1024"/>
    </location>
</feature>
<keyword evidence="7" id="KW-0812">Transmembrane</keyword>
<dbReference type="InterPro" id="IPR037607">
    <property type="entry name" value="DGK"/>
</dbReference>
<name>A0AAD9ITQ2_9ANNE</name>
<dbReference type="Pfam" id="PF22944">
    <property type="entry name" value="DGKD_4H"/>
    <property type="match status" value="1"/>
</dbReference>
<dbReference type="InterPro" id="IPR000756">
    <property type="entry name" value="Diacylglycerol_kin_accessory"/>
</dbReference>
<dbReference type="EMBL" id="JAODUP010001322">
    <property type="protein sequence ID" value="KAK2140539.1"/>
    <property type="molecule type" value="Genomic_DNA"/>
</dbReference>
<reference evidence="9" key="1">
    <citation type="journal article" date="2023" name="Mol. Biol. Evol.">
        <title>Third-Generation Sequencing Reveals the Adaptive Role of the Epigenome in Three Deep-Sea Polychaetes.</title>
        <authorList>
            <person name="Perez M."/>
            <person name="Aroh O."/>
            <person name="Sun Y."/>
            <person name="Lan Y."/>
            <person name="Juniper S.K."/>
            <person name="Young C.R."/>
            <person name="Angers B."/>
            <person name="Qian P.Y."/>
        </authorList>
    </citation>
    <scope>NUCLEOTIDE SEQUENCE</scope>
    <source>
        <strain evidence="9">P08H-3</strain>
    </source>
</reference>
<dbReference type="AlphaFoldDB" id="A0AAD9ITQ2"/>
<dbReference type="SUPFAM" id="SSF111331">
    <property type="entry name" value="NAD kinase/diacylglycerol kinase-like"/>
    <property type="match status" value="1"/>
</dbReference>
<keyword evidence="1" id="KW-0808">Transferase</keyword>
<dbReference type="GO" id="GO:0007200">
    <property type="term" value="P:phospholipase C-activating G protein-coupled receptor signaling pathway"/>
    <property type="evidence" value="ECO:0007669"/>
    <property type="project" value="InterPro"/>
</dbReference>
<feature type="compositionally biased region" description="Low complexity" evidence="6">
    <location>
        <begin position="412"/>
        <end position="423"/>
    </location>
</feature>
<evidence type="ECO:0000256" key="4">
    <source>
        <dbReference type="ARBA" id="ARBA00022840"/>
    </source>
</evidence>
<feature type="compositionally biased region" description="Polar residues" evidence="6">
    <location>
        <begin position="442"/>
        <end position="451"/>
    </location>
</feature>
<evidence type="ECO:0000259" key="8">
    <source>
        <dbReference type="PROSITE" id="PS50105"/>
    </source>
</evidence>
<keyword evidence="10" id="KW-1185">Reference proteome</keyword>
<dbReference type="Pfam" id="PF00536">
    <property type="entry name" value="SAM_1"/>
    <property type="match status" value="1"/>
</dbReference>
<feature type="region of interest" description="Disordered" evidence="6">
    <location>
        <begin position="235"/>
        <end position="282"/>
    </location>
</feature>
<keyword evidence="7" id="KW-0472">Membrane</keyword>
<keyword evidence="3" id="KW-0418">Kinase</keyword>
<feature type="coiled-coil region" evidence="5">
    <location>
        <begin position="196"/>
        <end position="227"/>
    </location>
</feature>
<feature type="region of interest" description="Disordered" evidence="6">
    <location>
        <begin position="404"/>
        <end position="451"/>
    </location>
</feature>
<dbReference type="InterPro" id="IPR013761">
    <property type="entry name" value="SAM/pointed_sf"/>
</dbReference>
<keyword evidence="5" id="KW-0175">Coiled coil</keyword>
<evidence type="ECO:0000256" key="6">
    <source>
        <dbReference type="SAM" id="MobiDB-lite"/>
    </source>
</evidence>
<keyword evidence="7" id="KW-1133">Transmembrane helix</keyword>
<dbReference type="PANTHER" id="PTHR11255">
    <property type="entry name" value="DIACYLGLYCEROL KINASE"/>
    <property type="match status" value="1"/>
</dbReference>
<evidence type="ECO:0000256" key="3">
    <source>
        <dbReference type="ARBA" id="ARBA00022777"/>
    </source>
</evidence>
<dbReference type="SMART" id="SM00045">
    <property type="entry name" value="DAGKa"/>
    <property type="match status" value="1"/>
</dbReference>
<feature type="compositionally biased region" description="Polar residues" evidence="6">
    <location>
        <begin position="296"/>
        <end position="307"/>
    </location>
</feature>
<evidence type="ECO:0000256" key="7">
    <source>
        <dbReference type="SAM" id="Phobius"/>
    </source>
</evidence>
<feature type="region of interest" description="Disordered" evidence="6">
    <location>
        <begin position="93"/>
        <end position="142"/>
    </location>
</feature>
<dbReference type="GO" id="GO:0005886">
    <property type="term" value="C:plasma membrane"/>
    <property type="evidence" value="ECO:0007669"/>
    <property type="project" value="TreeGrafter"/>
</dbReference>
<keyword evidence="2" id="KW-0547">Nucleotide-binding</keyword>
<evidence type="ECO:0000313" key="10">
    <source>
        <dbReference type="Proteomes" id="UP001208570"/>
    </source>
</evidence>
<dbReference type="SUPFAM" id="SSF47769">
    <property type="entry name" value="SAM/Pointed domain"/>
    <property type="match status" value="1"/>
</dbReference>
<evidence type="ECO:0000256" key="1">
    <source>
        <dbReference type="ARBA" id="ARBA00022679"/>
    </source>
</evidence>
<dbReference type="FunFam" id="2.60.200.40:FF:000001">
    <property type="entry name" value="Diacylglycerol kinase"/>
    <property type="match status" value="1"/>
</dbReference>
<dbReference type="InterPro" id="IPR054474">
    <property type="entry name" value="DGKD_4H"/>
</dbReference>